<keyword evidence="1" id="KW-1133">Transmembrane helix</keyword>
<gene>
    <name evidence="2" type="ORF">SDC9_189281</name>
</gene>
<dbReference type="EMBL" id="VSSQ01098968">
    <property type="protein sequence ID" value="MPN41726.1"/>
    <property type="molecule type" value="Genomic_DNA"/>
</dbReference>
<comment type="caution">
    <text evidence="2">The sequence shown here is derived from an EMBL/GenBank/DDBJ whole genome shotgun (WGS) entry which is preliminary data.</text>
</comment>
<feature type="transmembrane region" description="Helical" evidence="1">
    <location>
        <begin position="122"/>
        <end position="142"/>
    </location>
</feature>
<evidence type="ECO:0000256" key="1">
    <source>
        <dbReference type="SAM" id="Phobius"/>
    </source>
</evidence>
<protein>
    <submittedName>
        <fullName evidence="2">Uncharacterized protein</fullName>
    </submittedName>
</protein>
<reference evidence="2" key="1">
    <citation type="submission" date="2019-08" db="EMBL/GenBank/DDBJ databases">
        <authorList>
            <person name="Kucharzyk K."/>
            <person name="Murdoch R.W."/>
            <person name="Higgins S."/>
            <person name="Loffler F."/>
        </authorList>
    </citation>
    <scope>NUCLEOTIDE SEQUENCE</scope>
</reference>
<feature type="transmembrane region" description="Helical" evidence="1">
    <location>
        <begin position="56"/>
        <end position="76"/>
    </location>
</feature>
<dbReference type="AlphaFoldDB" id="A0A645HT30"/>
<name>A0A645HT30_9ZZZZ</name>
<keyword evidence="1" id="KW-0812">Transmembrane</keyword>
<evidence type="ECO:0000313" key="2">
    <source>
        <dbReference type="EMBL" id="MPN41726.1"/>
    </source>
</evidence>
<feature type="transmembrane region" description="Helical" evidence="1">
    <location>
        <begin position="82"/>
        <end position="101"/>
    </location>
</feature>
<proteinExistence type="predicted"/>
<accession>A0A645HT30</accession>
<organism evidence="2">
    <name type="scientific">bioreactor metagenome</name>
    <dbReference type="NCBI Taxonomy" id="1076179"/>
    <lineage>
        <taxon>unclassified sequences</taxon>
        <taxon>metagenomes</taxon>
        <taxon>ecological metagenomes</taxon>
    </lineage>
</organism>
<keyword evidence="1" id="KW-0472">Membrane</keyword>
<sequence>MRRCDYCKKTKADQKTAVRIWDNRKLRTIELPYCSDACKQRLHSFAAAYNSFAPKFMPFVLIWLLLFMGIPFFIRAVTGNSVYLQLVSPVLLALMGGVLLSRPEGIMSLKYYQRLGIRYFNLFIRIAGLLMIATGVNMLWLLM</sequence>